<feature type="compositionally biased region" description="Acidic residues" evidence="4">
    <location>
        <begin position="480"/>
        <end position="492"/>
    </location>
</feature>
<feature type="compositionally biased region" description="Acidic residues" evidence="4">
    <location>
        <begin position="792"/>
        <end position="810"/>
    </location>
</feature>
<feature type="region of interest" description="Disordered" evidence="4">
    <location>
        <begin position="781"/>
        <end position="862"/>
    </location>
</feature>
<dbReference type="InterPro" id="IPR024146">
    <property type="entry name" value="Claspin"/>
</dbReference>
<feature type="compositionally biased region" description="Acidic residues" evidence="4">
    <location>
        <begin position="141"/>
        <end position="151"/>
    </location>
</feature>
<protein>
    <submittedName>
        <fullName evidence="5">Oidioi.mRNA.OKI2018_I69.chr1.g3456.t1.cds</fullName>
    </submittedName>
</protein>
<keyword evidence="3" id="KW-0539">Nucleus</keyword>
<keyword evidence="6" id="KW-1185">Reference proteome</keyword>
<feature type="compositionally biased region" description="Basic residues" evidence="4">
    <location>
        <begin position="814"/>
        <end position="826"/>
    </location>
</feature>
<reference evidence="5 6" key="1">
    <citation type="submission" date="2021-04" db="EMBL/GenBank/DDBJ databases">
        <authorList>
            <person name="Bliznina A."/>
        </authorList>
    </citation>
    <scope>NUCLEOTIDE SEQUENCE [LARGE SCALE GENOMIC DNA]</scope>
</reference>
<organism evidence="5 6">
    <name type="scientific">Oikopleura dioica</name>
    <name type="common">Tunicate</name>
    <dbReference type="NCBI Taxonomy" id="34765"/>
    <lineage>
        <taxon>Eukaryota</taxon>
        <taxon>Metazoa</taxon>
        <taxon>Chordata</taxon>
        <taxon>Tunicata</taxon>
        <taxon>Appendicularia</taxon>
        <taxon>Copelata</taxon>
        <taxon>Oikopleuridae</taxon>
        <taxon>Oikopleura</taxon>
    </lineage>
</organism>
<feature type="region of interest" description="Disordered" evidence="4">
    <location>
        <begin position="703"/>
        <end position="724"/>
    </location>
</feature>
<feature type="compositionally biased region" description="Acidic residues" evidence="4">
    <location>
        <begin position="926"/>
        <end position="942"/>
    </location>
</feature>
<feature type="compositionally biased region" description="Low complexity" evidence="4">
    <location>
        <begin position="536"/>
        <end position="548"/>
    </location>
</feature>
<evidence type="ECO:0000313" key="5">
    <source>
        <dbReference type="EMBL" id="CAG5107714.1"/>
    </source>
</evidence>
<feature type="region of interest" description="Disordered" evidence="4">
    <location>
        <begin position="1"/>
        <end position="20"/>
    </location>
</feature>
<feature type="compositionally biased region" description="Acidic residues" evidence="4">
    <location>
        <begin position="852"/>
        <end position="862"/>
    </location>
</feature>
<accession>A0ABN7SZK9</accession>
<feature type="compositionally biased region" description="Acidic residues" evidence="4">
    <location>
        <begin position="449"/>
        <end position="471"/>
    </location>
</feature>
<feature type="compositionally biased region" description="Basic and acidic residues" evidence="4">
    <location>
        <begin position="431"/>
        <end position="446"/>
    </location>
</feature>
<evidence type="ECO:0000256" key="4">
    <source>
        <dbReference type="SAM" id="MobiDB-lite"/>
    </source>
</evidence>
<dbReference type="PANTHER" id="PTHR14396">
    <property type="entry name" value="CLASPIN"/>
    <property type="match status" value="1"/>
</dbReference>
<dbReference type="PANTHER" id="PTHR14396:SF10">
    <property type="entry name" value="CLASPIN"/>
    <property type="match status" value="1"/>
</dbReference>
<feature type="compositionally biased region" description="Polar residues" evidence="4">
    <location>
        <begin position="624"/>
        <end position="648"/>
    </location>
</feature>
<feature type="compositionally biased region" description="Polar residues" evidence="4">
    <location>
        <begin position="781"/>
        <end position="790"/>
    </location>
</feature>
<feature type="compositionally biased region" description="Polar residues" evidence="4">
    <location>
        <begin position="549"/>
        <end position="574"/>
    </location>
</feature>
<name>A0ABN7SZK9_OIKDI</name>
<comment type="subcellular location">
    <subcellularLocation>
        <location evidence="1">Nucleus</location>
    </subcellularLocation>
</comment>
<gene>
    <name evidence="5" type="ORF">OKIOD_LOCUS12221</name>
</gene>
<feature type="compositionally biased region" description="Polar residues" evidence="4">
    <location>
        <begin position="260"/>
        <end position="295"/>
    </location>
</feature>
<feature type="region of interest" description="Disordered" evidence="4">
    <location>
        <begin position="416"/>
        <end position="649"/>
    </location>
</feature>
<feature type="compositionally biased region" description="Acidic residues" evidence="4">
    <location>
        <begin position="1"/>
        <end position="12"/>
    </location>
</feature>
<evidence type="ECO:0000256" key="2">
    <source>
        <dbReference type="ARBA" id="ARBA00022553"/>
    </source>
</evidence>
<feature type="region of interest" description="Disordered" evidence="4">
    <location>
        <begin position="1023"/>
        <end position="1073"/>
    </location>
</feature>
<feature type="compositionally biased region" description="Basic and acidic residues" evidence="4">
    <location>
        <begin position="1034"/>
        <end position="1043"/>
    </location>
</feature>
<evidence type="ECO:0000313" key="6">
    <source>
        <dbReference type="Proteomes" id="UP001158576"/>
    </source>
</evidence>
<feature type="compositionally biased region" description="Basic and acidic residues" evidence="4">
    <location>
        <begin position="201"/>
        <end position="232"/>
    </location>
</feature>
<evidence type="ECO:0000256" key="1">
    <source>
        <dbReference type="ARBA" id="ARBA00004123"/>
    </source>
</evidence>
<dbReference type="EMBL" id="OU015566">
    <property type="protein sequence ID" value="CAG5107714.1"/>
    <property type="molecule type" value="Genomic_DNA"/>
</dbReference>
<sequence length="1073" mass="119752">MNEVNFSDDDCQDSQGSQDGIFDALEKIDSIVGLPSSQESQEASLKKTFANVSLDGDSSKASRFPDSDDSDTNQGPIIHSDPESRPSSSSSSDSDTDSEVRIKRKSEDKAENEEESMDSRPIDSGSENEATKLDGDRPEDSDNSDNSDSDDEPVRIFRGSAPLPTQQSGSDDEMMETSSSAAAPKSSKSKKPKRPVQQEEESFRDRQIRMREEHEDAKAEQARLLRETEIKLPRHQKVFSLDQMSPPKSSKPKKPIPAVSENQTSQISNADSENPNPTAESQKNPAPDQNPSISDKQARIAAKKARIAALAAAKAPTPGQGFLQLNPKMSDLQKKMVKHLTKKKSPKKMCTKVTEAVKNDVGEIVEIKEKIIRVEVKNEDEEIFHSLKNKKSKLTGLKQQLWENLRAERMRNFKEEQERLKAQEEMDEDNYLDKIDKELENEHPPDALDSSESESGEEGDEESTDKEENDETNQSKNDQEDSNDEKDSQDENMADKSPPKMKKRRKKKRDKKARKILESSDEDEEQVPEPFQNNVDSDTTSQMSTSSSCNPYNQMSRLTAKNNYQNATMQQTAAQPLPATPDRLSSISSKSFDTPTPSESLSVPYRYQSPGNFSFDFDFDENTESQMSRGNTQTPDCDNMFKSQPSQSAEDHLLQEFLAQEDANDAHDVQQGVNDLCNGPDSQTQDTQALAALCGSDDEEGDADFAAMMGKNGPKNADSNTNSPTRSIAACVSLGFGSDMNDSRDLMDLDDHEEVETLTEDTNARQKNDSLPLPDIDILNASLQGSTKSNPIDDEPELPPENLDSDEDDNLVIVKKKVKPKAKKPKPGFSMNQFAEADEAELSDDGAKVSDDENEEGLDEYEHEEITEVLPSQRKMEKEIQKVHNKLVRDEDEEIIARIEGKYNDDVAMAQARKSKYKWVINNDGFDNDGNDGSSDEGEVDEEKVKALQNEESDRLKQKLERELLVDQETQESLFTNTQSSLFSSGTAVKLTTKRKKNSFAKGANQKRKDRFGQAFASLSKGDAFSKPMTFQAAEKENRKRQSDGAGSFPKRQKTAPDTPKAQKMKKSLFNQI</sequence>
<feature type="region of interest" description="Disordered" evidence="4">
    <location>
        <begin position="924"/>
        <end position="954"/>
    </location>
</feature>
<feature type="compositionally biased region" description="Basic and acidic residues" evidence="4">
    <location>
        <begin position="57"/>
        <end position="66"/>
    </location>
</feature>
<feature type="compositionally biased region" description="Basic and acidic residues" evidence="4">
    <location>
        <begin position="129"/>
        <end position="140"/>
    </location>
</feature>
<feature type="region of interest" description="Disordered" evidence="4">
    <location>
        <begin position="50"/>
        <end position="301"/>
    </location>
</feature>
<feature type="compositionally biased region" description="Basic residues" evidence="4">
    <location>
        <begin position="499"/>
        <end position="514"/>
    </location>
</feature>
<proteinExistence type="predicted"/>
<evidence type="ECO:0000256" key="3">
    <source>
        <dbReference type="ARBA" id="ARBA00023242"/>
    </source>
</evidence>
<feature type="compositionally biased region" description="Basic and acidic residues" evidence="4">
    <location>
        <begin position="98"/>
        <end position="109"/>
    </location>
</feature>
<dbReference type="Proteomes" id="UP001158576">
    <property type="component" value="Chromosome 1"/>
</dbReference>
<keyword evidence="2" id="KW-0597">Phosphoprotein</keyword>
<feature type="compositionally biased region" description="Polar residues" evidence="4">
    <location>
        <begin position="583"/>
        <end position="601"/>
    </location>
</feature>